<keyword evidence="3" id="KW-0378">Hydrolase</keyword>
<dbReference type="PANTHER" id="PTHR12629">
    <property type="entry name" value="DIPHOSPHOINOSITOL POLYPHOSPHATE PHOSPHOHYDROLASE"/>
    <property type="match status" value="1"/>
</dbReference>
<dbReference type="GO" id="GO:0005737">
    <property type="term" value="C:cytoplasm"/>
    <property type="evidence" value="ECO:0007669"/>
    <property type="project" value="TreeGrafter"/>
</dbReference>
<dbReference type="InterPro" id="IPR000086">
    <property type="entry name" value="NUDIX_hydrolase_dom"/>
</dbReference>
<dbReference type="InterPro" id="IPR047198">
    <property type="entry name" value="DDP-like_NUDIX"/>
</dbReference>
<evidence type="ECO:0000313" key="6">
    <source>
        <dbReference type="EMBL" id="KKN86634.1"/>
    </source>
</evidence>
<dbReference type="GO" id="GO:0016462">
    <property type="term" value="F:pyrophosphatase activity"/>
    <property type="evidence" value="ECO:0007669"/>
    <property type="project" value="InterPro"/>
</dbReference>
<dbReference type="SUPFAM" id="SSF55811">
    <property type="entry name" value="Nudix"/>
    <property type="match status" value="1"/>
</dbReference>
<keyword evidence="2" id="KW-0479">Metal-binding</keyword>
<comment type="caution">
    <text evidence="6">The sequence shown here is derived from an EMBL/GenBank/DDBJ whole genome shotgun (WGS) entry which is preliminary data.</text>
</comment>
<protein>
    <recommendedName>
        <fullName evidence="5">Nudix hydrolase domain-containing protein</fullName>
    </recommendedName>
</protein>
<organism evidence="6">
    <name type="scientific">marine sediment metagenome</name>
    <dbReference type="NCBI Taxonomy" id="412755"/>
    <lineage>
        <taxon>unclassified sequences</taxon>
        <taxon>metagenomes</taxon>
        <taxon>ecological metagenomes</taxon>
    </lineage>
</organism>
<dbReference type="InterPro" id="IPR015797">
    <property type="entry name" value="NUDIX_hydrolase-like_dom_sf"/>
</dbReference>
<dbReference type="PANTHER" id="PTHR12629:SF0">
    <property type="entry name" value="DIPHOSPHOINOSITOL-POLYPHOSPHATE DIPHOSPHATASE"/>
    <property type="match status" value="1"/>
</dbReference>
<comment type="cofactor">
    <cofactor evidence="1">
        <name>Mg(2+)</name>
        <dbReference type="ChEBI" id="CHEBI:18420"/>
    </cofactor>
</comment>
<sequence>MKAKRKNRKLDMKDKSAIIPYRFKDGQLELLLIKNSSNTKWVIPKGTIEESLKPTVSATKEAYEEAGVLGIPIPILVGTYKKNGQEVPTYLLRVLVELKHYEEDSERGRSWHKLDKLNNSIVDDDLLELTQLAAKIVKKNGYYFKYAIRTFCQNKNIALEKITKKEAKVIFVREEKGTFEISITRKKSFLYFSLNSDFVFKTIDDISIKLMRSLLMDNVTSKMGYWGLKDLEIGFAFTRMYNEDLHLLNSDSLEIILNLLVEKSISMTKELKAAPPK</sequence>
<accession>A0A0F9U4S3</accession>
<evidence type="ECO:0000256" key="2">
    <source>
        <dbReference type="ARBA" id="ARBA00022723"/>
    </source>
</evidence>
<proteinExistence type="predicted"/>
<dbReference type="GO" id="GO:0005634">
    <property type="term" value="C:nucleus"/>
    <property type="evidence" value="ECO:0007669"/>
    <property type="project" value="TreeGrafter"/>
</dbReference>
<evidence type="ECO:0000259" key="5">
    <source>
        <dbReference type="PROSITE" id="PS51462"/>
    </source>
</evidence>
<evidence type="ECO:0000256" key="4">
    <source>
        <dbReference type="ARBA" id="ARBA00022842"/>
    </source>
</evidence>
<feature type="domain" description="Nudix hydrolase" evidence="5">
    <location>
        <begin position="11"/>
        <end position="134"/>
    </location>
</feature>
<gene>
    <name evidence="6" type="ORF">LCGC14_0265970</name>
</gene>
<reference evidence="6" key="1">
    <citation type="journal article" date="2015" name="Nature">
        <title>Complex archaea that bridge the gap between prokaryotes and eukaryotes.</title>
        <authorList>
            <person name="Spang A."/>
            <person name="Saw J.H."/>
            <person name="Jorgensen S.L."/>
            <person name="Zaremba-Niedzwiedzka K."/>
            <person name="Martijn J."/>
            <person name="Lind A.E."/>
            <person name="van Eijk R."/>
            <person name="Schleper C."/>
            <person name="Guy L."/>
            <person name="Ettema T.J."/>
        </authorList>
    </citation>
    <scope>NUCLEOTIDE SEQUENCE</scope>
</reference>
<dbReference type="PROSITE" id="PS51462">
    <property type="entry name" value="NUDIX"/>
    <property type="match status" value="1"/>
</dbReference>
<evidence type="ECO:0000256" key="3">
    <source>
        <dbReference type="ARBA" id="ARBA00022801"/>
    </source>
</evidence>
<dbReference type="Gene3D" id="3.90.79.10">
    <property type="entry name" value="Nucleoside Triphosphate Pyrophosphohydrolase"/>
    <property type="match status" value="1"/>
</dbReference>
<evidence type="ECO:0000256" key="1">
    <source>
        <dbReference type="ARBA" id="ARBA00001946"/>
    </source>
</evidence>
<dbReference type="AlphaFoldDB" id="A0A0F9U4S3"/>
<keyword evidence="4" id="KW-0460">Magnesium</keyword>
<dbReference type="Pfam" id="PF00293">
    <property type="entry name" value="NUDIX"/>
    <property type="match status" value="1"/>
</dbReference>
<dbReference type="CDD" id="cd04666">
    <property type="entry name" value="NUDIX_DIPP2_like_Nudt4"/>
    <property type="match status" value="1"/>
</dbReference>
<dbReference type="GO" id="GO:0046872">
    <property type="term" value="F:metal ion binding"/>
    <property type="evidence" value="ECO:0007669"/>
    <property type="project" value="UniProtKB-KW"/>
</dbReference>
<dbReference type="EMBL" id="LAZR01000145">
    <property type="protein sequence ID" value="KKN86634.1"/>
    <property type="molecule type" value="Genomic_DNA"/>
</dbReference>
<name>A0A0F9U4S3_9ZZZZ</name>